<proteinExistence type="predicted"/>
<gene>
    <name evidence="2" type="ORF">VTK73DRAFT_6494</name>
</gene>
<dbReference type="Proteomes" id="UP001586593">
    <property type="component" value="Unassembled WGS sequence"/>
</dbReference>
<organism evidence="2 3">
    <name type="scientific">Phialemonium thermophilum</name>
    <dbReference type="NCBI Taxonomy" id="223376"/>
    <lineage>
        <taxon>Eukaryota</taxon>
        <taxon>Fungi</taxon>
        <taxon>Dikarya</taxon>
        <taxon>Ascomycota</taxon>
        <taxon>Pezizomycotina</taxon>
        <taxon>Sordariomycetes</taxon>
        <taxon>Sordariomycetidae</taxon>
        <taxon>Cephalothecales</taxon>
        <taxon>Cephalothecaceae</taxon>
        <taxon>Phialemonium</taxon>
    </lineage>
</organism>
<feature type="compositionally biased region" description="Low complexity" evidence="1">
    <location>
        <begin position="49"/>
        <end position="59"/>
    </location>
</feature>
<comment type="caution">
    <text evidence="2">The sequence shown here is derived from an EMBL/GenBank/DDBJ whole genome shotgun (WGS) entry which is preliminary data.</text>
</comment>
<evidence type="ECO:0000256" key="1">
    <source>
        <dbReference type="SAM" id="MobiDB-lite"/>
    </source>
</evidence>
<evidence type="ECO:0000313" key="3">
    <source>
        <dbReference type="Proteomes" id="UP001586593"/>
    </source>
</evidence>
<sequence length="162" mass="17716">MIHKERKHERDLELPPRIPWRRSMRPVYTIHSSFFFEVQEHPLPWHCKATPSHSPSNSPSLPPAAPPSQCPLLRPPRRSPGATCTGPRPACPATRALVPPCVSIGLASCYRLLSSLTLLLPAASTPLSEGRVRRCRRDPGSKQTAERWAAVVAGVVAGAVVL</sequence>
<name>A0ABR3UZN3_9PEZI</name>
<feature type="compositionally biased region" description="Pro residues" evidence="1">
    <location>
        <begin position="60"/>
        <end position="69"/>
    </location>
</feature>
<accession>A0ABR3UZN3</accession>
<feature type="region of interest" description="Disordered" evidence="1">
    <location>
        <begin position="49"/>
        <end position="89"/>
    </location>
</feature>
<keyword evidence="3" id="KW-1185">Reference proteome</keyword>
<dbReference type="EMBL" id="JAZHXJ010003659">
    <property type="protein sequence ID" value="KAL1834999.1"/>
    <property type="molecule type" value="Genomic_DNA"/>
</dbReference>
<reference evidence="2 3" key="1">
    <citation type="journal article" date="2024" name="Commun. Biol.">
        <title>Comparative genomic analysis of thermophilic fungi reveals convergent evolutionary adaptations and gene losses.</title>
        <authorList>
            <person name="Steindorff A.S."/>
            <person name="Aguilar-Pontes M.V."/>
            <person name="Robinson A.J."/>
            <person name="Andreopoulos B."/>
            <person name="LaButti K."/>
            <person name="Kuo A."/>
            <person name="Mondo S."/>
            <person name="Riley R."/>
            <person name="Otillar R."/>
            <person name="Haridas S."/>
            <person name="Lipzen A."/>
            <person name="Grimwood J."/>
            <person name="Schmutz J."/>
            <person name="Clum A."/>
            <person name="Reid I.D."/>
            <person name="Moisan M.C."/>
            <person name="Butler G."/>
            <person name="Nguyen T.T.M."/>
            <person name="Dewar K."/>
            <person name="Conant G."/>
            <person name="Drula E."/>
            <person name="Henrissat B."/>
            <person name="Hansel C."/>
            <person name="Singer S."/>
            <person name="Hutchinson M.I."/>
            <person name="de Vries R.P."/>
            <person name="Natvig D.O."/>
            <person name="Powell A.J."/>
            <person name="Tsang A."/>
            <person name="Grigoriev I.V."/>
        </authorList>
    </citation>
    <scope>NUCLEOTIDE SEQUENCE [LARGE SCALE GENOMIC DNA]</scope>
    <source>
        <strain evidence="2 3">ATCC 24622</strain>
    </source>
</reference>
<evidence type="ECO:0000313" key="2">
    <source>
        <dbReference type="EMBL" id="KAL1834999.1"/>
    </source>
</evidence>
<protein>
    <submittedName>
        <fullName evidence="2">Uncharacterized protein</fullName>
    </submittedName>
</protein>